<proteinExistence type="predicted"/>
<dbReference type="EMBL" id="SLWB01000002">
    <property type="protein sequence ID" value="TCN72223.1"/>
    <property type="molecule type" value="Genomic_DNA"/>
</dbReference>
<comment type="caution">
    <text evidence="1">The sequence shown here is derived from an EMBL/GenBank/DDBJ whole genome shotgun (WGS) entry which is preliminary data.</text>
</comment>
<keyword evidence="2" id="KW-1185">Reference proteome</keyword>
<dbReference type="Proteomes" id="UP000294830">
    <property type="component" value="Unassembled WGS sequence"/>
</dbReference>
<name>A0A4R2ET42_9BACT</name>
<evidence type="ECO:0000313" key="1">
    <source>
        <dbReference type="EMBL" id="TCN72223.1"/>
    </source>
</evidence>
<organism evidence="1 2">
    <name type="scientific">Acetobacteroides hydrogenigenes</name>
    <dbReference type="NCBI Taxonomy" id="979970"/>
    <lineage>
        <taxon>Bacteria</taxon>
        <taxon>Pseudomonadati</taxon>
        <taxon>Bacteroidota</taxon>
        <taxon>Bacteroidia</taxon>
        <taxon>Bacteroidales</taxon>
        <taxon>Rikenellaceae</taxon>
        <taxon>Acetobacteroides</taxon>
    </lineage>
</organism>
<gene>
    <name evidence="1" type="ORF">CLV25_102186</name>
</gene>
<evidence type="ECO:0000313" key="2">
    <source>
        <dbReference type="Proteomes" id="UP000294830"/>
    </source>
</evidence>
<protein>
    <submittedName>
        <fullName evidence="1">Uncharacterized protein</fullName>
    </submittedName>
</protein>
<accession>A0A4R2ET42</accession>
<sequence>MAYNFITSDAEVREQITINYRFYAIKAFTFALLTEKGDVIEHEVKNTFISNPLFKKGNFPVKSALTELVDANISQTERKLAAGLGVKIVKLVLEPYGRRPISEDESLYNFDPLA</sequence>
<reference evidence="1 2" key="1">
    <citation type="submission" date="2019-03" db="EMBL/GenBank/DDBJ databases">
        <title>Genomic Encyclopedia of Archaeal and Bacterial Type Strains, Phase II (KMG-II): from individual species to whole genera.</title>
        <authorList>
            <person name="Goeker M."/>
        </authorList>
    </citation>
    <scope>NUCLEOTIDE SEQUENCE [LARGE SCALE GENOMIC DNA]</scope>
    <source>
        <strain evidence="1 2">RL-C</strain>
    </source>
</reference>
<dbReference type="RefSeq" id="WP_131838282.1">
    <property type="nucleotide sequence ID" value="NZ_SLWB01000002.1"/>
</dbReference>
<dbReference type="OrthoDB" id="9840131at2"/>
<dbReference type="AlphaFoldDB" id="A0A4R2ET42"/>